<dbReference type="GO" id="GO:0015677">
    <property type="term" value="P:copper ion import"/>
    <property type="evidence" value="ECO:0007669"/>
    <property type="project" value="TreeGrafter"/>
</dbReference>
<feature type="transmembrane region" description="Helical" evidence="8">
    <location>
        <begin position="174"/>
        <end position="192"/>
    </location>
</feature>
<evidence type="ECO:0000259" key="10">
    <source>
        <dbReference type="Pfam" id="PF08030"/>
    </source>
</evidence>
<evidence type="ECO:0008006" key="13">
    <source>
        <dbReference type="Google" id="ProtNLM"/>
    </source>
</evidence>
<dbReference type="PANTHER" id="PTHR32361:SF12">
    <property type="entry name" value="PUTATIVE (AFU_ORTHOLOGUE AFUA_1G14340)-RELATED"/>
    <property type="match status" value="1"/>
</dbReference>
<name>A0AAN6M082_9PLEO</name>
<proteinExistence type="predicted"/>
<evidence type="ECO:0000256" key="5">
    <source>
        <dbReference type="ARBA" id="ARBA00023002"/>
    </source>
</evidence>
<dbReference type="SFLD" id="SFLDS00052">
    <property type="entry name" value="Ferric_Reductase_Domain"/>
    <property type="match status" value="1"/>
</dbReference>
<evidence type="ECO:0000256" key="7">
    <source>
        <dbReference type="ARBA" id="ARBA00023136"/>
    </source>
</evidence>
<dbReference type="AlphaFoldDB" id="A0AAN6M082"/>
<protein>
    <recommendedName>
        <fullName evidence="13">FAD-binding FR-type domain-containing protein</fullName>
    </recommendedName>
</protein>
<dbReference type="SUPFAM" id="SSF52343">
    <property type="entry name" value="Ferredoxin reductase-like, C-terminal NADP-linked domain"/>
    <property type="match status" value="1"/>
</dbReference>
<dbReference type="GO" id="GO:0006826">
    <property type="term" value="P:iron ion transport"/>
    <property type="evidence" value="ECO:0007669"/>
    <property type="project" value="TreeGrafter"/>
</dbReference>
<keyword evidence="2" id="KW-0813">Transport</keyword>
<sequence length="621" mass="70560">MTIRLFSRRVEAPASDNLARRHGLLQGWDASGYDSLKFSFGLEGVEQDGNFFWVNMFGYMLAVIAFALLVLRFSNMFFKHARHLTILSNPERQQYWKLNRSTWWPWLNRHLLMAPLHKKKHNATFQLSAAIDNGTLPGRWHFLMLVVYGGLNLAWCLALDWTKEHKSVVAALRGRTGTLAALNLIPTVLFALRNNPLISILQVSYDDFNLFHRWAARITIFEAIAHTACWMDNTLRSEQGMAALTAGLRDEGSYTWGMVATCAFTFLGIQAWSPFRHAFYETFLGVHRIMVLLSFFGLYQHLAKHGLPQVPWMYLVFAFYIFEWVARFAWSAYYNFGKQGCRVHIEAMPGEACRVTIHLAREWTPKPGCNVHLYIPSIMGPHSHPFSVAWAYPPTASSKEHKERSLSQLEGGIHASSPHMLQRTKQISLICRARTGFTRTIYEKACEQPNKTFEAWGFIEGPYGGHHSLDSYGTCLLIAGGVGITHQVMYIKHLLAGAHAGTTATRRILLVWSIPDSESLEWIRPWMDEILRMPDRKKHLRIKLFITKPKGRIEQGSSESVKLFAGRPNWKTLVAEEMAHREGAMAVTCCGSGGLADTVRASVRPLTTEGCVDYIEEAFSY</sequence>
<feature type="transmembrane region" description="Helical" evidence="8">
    <location>
        <begin position="278"/>
        <end position="299"/>
    </location>
</feature>
<dbReference type="Gene3D" id="3.40.50.80">
    <property type="entry name" value="Nucleotide-binding domain of ferredoxin-NADP reductase (FNR) module"/>
    <property type="match status" value="1"/>
</dbReference>
<evidence type="ECO:0000256" key="8">
    <source>
        <dbReference type="SAM" id="Phobius"/>
    </source>
</evidence>
<dbReference type="PANTHER" id="PTHR32361">
    <property type="entry name" value="FERRIC/CUPRIC REDUCTASE TRANSMEMBRANE COMPONENT"/>
    <property type="match status" value="1"/>
</dbReference>
<dbReference type="InterPro" id="IPR051410">
    <property type="entry name" value="Ferric/Cupric_Reductase"/>
</dbReference>
<gene>
    <name evidence="11" type="ORF">GRF29_69g1421276</name>
</gene>
<dbReference type="GO" id="GO:0005886">
    <property type="term" value="C:plasma membrane"/>
    <property type="evidence" value="ECO:0007669"/>
    <property type="project" value="TreeGrafter"/>
</dbReference>
<feature type="domain" description="Ferric reductase NAD binding" evidence="10">
    <location>
        <begin position="475"/>
        <end position="603"/>
    </location>
</feature>
<keyword evidence="5" id="KW-0560">Oxidoreductase</keyword>
<keyword evidence="4 8" id="KW-1133">Transmembrane helix</keyword>
<evidence type="ECO:0000313" key="12">
    <source>
        <dbReference type="Proteomes" id="UP001280581"/>
    </source>
</evidence>
<reference evidence="11 12" key="1">
    <citation type="submission" date="2021-02" db="EMBL/GenBank/DDBJ databases">
        <title>Genome assembly of Pseudopithomyces chartarum.</title>
        <authorList>
            <person name="Jauregui R."/>
            <person name="Singh J."/>
            <person name="Voisey C."/>
        </authorList>
    </citation>
    <scope>NUCLEOTIDE SEQUENCE [LARGE SCALE GENOMIC DNA]</scope>
    <source>
        <strain evidence="11 12">AGR01</strain>
    </source>
</reference>
<dbReference type="InterPro" id="IPR039261">
    <property type="entry name" value="FNR_nucleotide-bd"/>
</dbReference>
<organism evidence="11 12">
    <name type="scientific">Pseudopithomyces chartarum</name>
    <dbReference type="NCBI Taxonomy" id="1892770"/>
    <lineage>
        <taxon>Eukaryota</taxon>
        <taxon>Fungi</taxon>
        <taxon>Dikarya</taxon>
        <taxon>Ascomycota</taxon>
        <taxon>Pezizomycotina</taxon>
        <taxon>Dothideomycetes</taxon>
        <taxon>Pleosporomycetidae</taxon>
        <taxon>Pleosporales</taxon>
        <taxon>Massarineae</taxon>
        <taxon>Didymosphaeriaceae</taxon>
        <taxon>Pseudopithomyces</taxon>
    </lineage>
</organism>
<dbReference type="InterPro" id="IPR013130">
    <property type="entry name" value="Fe3_Rdtase_TM_dom"/>
</dbReference>
<evidence type="ECO:0000256" key="4">
    <source>
        <dbReference type="ARBA" id="ARBA00022989"/>
    </source>
</evidence>
<keyword evidence="12" id="KW-1185">Reference proteome</keyword>
<dbReference type="GO" id="GO:0006879">
    <property type="term" value="P:intracellular iron ion homeostasis"/>
    <property type="evidence" value="ECO:0007669"/>
    <property type="project" value="TreeGrafter"/>
</dbReference>
<dbReference type="GO" id="GO:0000293">
    <property type="term" value="F:ferric-chelate reductase activity"/>
    <property type="evidence" value="ECO:0007669"/>
    <property type="project" value="UniProtKB-ARBA"/>
</dbReference>
<dbReference type="Proteomes" id="UP001280581">
    <property type="component" value="Unassembled WGS sequence"/>
</dbReference>
<evidence type="ECO:0000256" key="1">
    <source>
        <dbReference type="ARBA" id="ARBA00004141"/>
    </source>
</evidence>
<dbReference type="CDD" id="cd06186">
    <property type="entry name" value="NOX_Duox_like_FAD_NADP"/>
    <property type="match status" value="1"/>
</dbReference>
<dbReference type="InterPro" id="IPR013121">
    <property type="entry name" value="Fe_red_NAD-bd_6"/>
</dbReference>
<evidence type="ECO:0000256" key="2">
    <source>
        <dbReference type="ARBA" id="ARBA00022448"/>
    </source>
</evidence>
<accession>A0AAN6M082</accession>
<keyword evidence="7 8" id="KW-0472">Membrane</keyword>
<evidence type="ECO:0000313" key="11">
    <source>
        <dbReference type="EMBL" id="KAK3209322.1"/>
    </source>
</evidence>
<comment type="caution">
    <text evidence="11">The sequence shown here is derived from an EMBL/GenBank/DDBJ whole genome shotgun (WGS) entry which is preliminary data.</text>
</comment>
<feature type="transmembrane region" description="Helical" evidence="8">
    <location>
        <begin position="51"/>
        <end position="73"/>
    </location>
</feature>
<keyword evidence="6" id="KW-0406">Ion transport</keyword>
<keyword evidence="3 8" id="KW-0812">Transmembrane</keyword>
<comment type="subcellular location">
    <subcellularLocation>
        <location evidence="1">Membrane</location>
        <topology evidence="1">Multi-pass membrane protein</topology>
    </subcellularLocation>
</comment>
<feature type="transmembrane region" description="Helical" evidence="8">
    <location>
        <begin position="254"/>
        <end position="272"/>
    </location>
</feature>
<evidence type="ECO:0000259" key="9">
    <source>
        <dbReference type="Pfam" id="PF01794"/>
    </source>
</evidence>
<feature type="transmembrane region" description="Helical" evidence="8">
    <location>
        <begin position="311"/>
        <end position="330"/>
    </location>
</feature>
<dbReference type="EMBL" id="WVTA01000006">
    <property type="protein sequence ID" value="KAK3209322.1"/>
    <property type="molecule type" value="Genomic_DNA"/>
</dbReference>
<dbReference type="Pfam" id="PF01794">
    <property type="entry name" value="Ferric_reduct"/>
    <property type="match status" value="1"/>
</dbReference>
<evidence type="ECO:0000256" key="3">
    <source>
        <dbReference type="ARBA" id="ARBA00022692"/>
    </source>
</evidence>
<feature type="domain" description="Ferric oxidoreductase" evidence="9">
    <location>
        <begin position="176"/>
        <end position="297"/>
    </location>
</feature>
<dbReference type="SFLD" id="SFLDG01168">
    <property type="entry name" value="Ferric_reductase_subgroup_(FRE"/>
    <property type="match status" value="1"/>
</dbReference>
<feature type="transmembrane region" description="Helical" evidence="8">
    <location>
        <begin position="142"/>
        <end position="162"/>
    </location>
</feature>
<evidence type="ECO:0000256" key="6">
    <source>
        <dbReference type="ARBA" id="ARBA00023065"/>
    </source>
</evidence>
<dbReference type="Pfam" id="PF08030">
    <property type="entry name" value="NAD_binding_6"/>
    <property type="match status" value="1"/>
</dbReference>